<keyword evidence="8" id="KW-1185">Reference proteome</keyword>
<name>W4K181_HETIT</name>
<dbReference type="HOGENOM" id="CLU_018354_1_0_1"/>
<organism evidence="7 8">
    <name type="scientific">Heterobasidion irregulare (strain TC 32-1)</name>
    <dbReference type="NCBI Taxonomy" id="747525"/>
    <lineage>
        <taxon>Eukaryota</taxon>
        <taxon>Fungi</taxon>
        <taxon>Dikarya</taxon>
        <taxon>Basidiomycota</taxon>
        <taxon>Agaricomycotina</taxon>
        <taxon>Agaricomycetes</taxon>
        <taxon>Russulales</taxon>
        <taxon>Bondarzewiaceae</taxon>
        <taxon>Heterobasidion</taxon>
        <taxon>Heterobasidion annosum species complex</taxon>
    </lineage>
</organism>
<dbReference type="PANTHER" id="PTHR42973:SF13">
    <property type="entry name" value="FAD-BINDING PCMH-TYPE DOMAIN-CONTAINING PROTEIN"/>
    <property type="match status" value="1"/>
</dbReference>
<dbReference type="EMBL" id="KI925460">
    <property type="protein sequence ID" value="ETW79572.1"/>
    <property type="molecule type" value="Genomic_DNA"/>
</dbReference>
<dbReference type="AlphaFoldDB" id="W4K181"/>
<evidence type="ECO:0000259" key="6">
    <source>
        <dbReference type="PROSITE" id="PS51387"/>
    </source>
</evidence>
<accession>W4K181</accession>
<protein>
    <submittedName>
        <fullName evidence="7">FAD dependent oxidoreductase</fullName>
    </submittedName>
</protein>
<dbReference type="InterPro" id="IPR036318">
    <property type="entry name" value="FAD-bd_PCMH-like_sf"/>
</dbReference>
<dbReference type="InterPro" id="IPR006094">
    <property type="entry name" value="Oxid_FAD_bind_N"/>
</dbReference>
<evidence type="ECO:0000256" key="2">
    <source>
        <dbReference type="ARBA" id="ARBA00022630"/>
    </source>
</evidence>
<dbReference type="eggNOG" id="KOG1231">
    <property type="taxonomic scope" value="Eukaryota"/>
</dbReference>
<dbReference type="PROSITE" id="PS51387">
    <property type="entry name" value="FAD_PCMH"/>
    <property type="match status" value="1"/>
</dbReference>
<dbReference type="InterPro" id="IPR012951">
    <property type="entry name" value="BBE"/>
</dbReference>
<evidence type="ECO:0000256" key="5">
    <source>
        <dbReference type="SAM" id="SignalP"/>
    </source>
</evidence>
<reference evidence="7 8" key="1">
    <citation type="journal article" date="2012" name="New Phytol.">
        <title>Insight into trade-off between wood decay and parasitism from the genome of a fungal forest pathogen.</title>
        <authorList>
            <person name="Olson A."/>
            <person name="Aerts A."/>
            <person name="Asiegbu F."/>
            <person name="Belbahri L."/>
            <person name="Bouzid O."/>
            <person name="Broberg A."/>
            <person name="Canback B."/>
            <person name="Coutinho P.M."/>
            <person name="Cullen D."/>
            <person name="Dalman K."/>
            <person name="Deflorio G."/>
            <person name="van Diepen L.T."/>
            <person name="Dunand C."/>
            <person name="Duplessis S."/>
            <person name="Durling M."/>
            <person name="Gonthier P."/>
            <person name="Grimwood J."/>
            <person name="Fossdal C.G."/>
            <person name="Hansson D."/>
            <person name="Henrissat B."/>
            <person name="Hietala A."/>
            <person name="Himmelstrand K."/>
            <person name="Hoffmeister D."/>
            <person name="Hogberg N."/>
            <person name="James T.Y."/>
            <person name="Karlsson M."/>
            <person name="Kohler A."/>
            <person name="Kues U."/>
            <person name="Lee Y.H."/>
            <person name="Lin Y.C."/>
            <person name="Lind M."/>
            <person name="Lindquist E."/>
            <person name="Lombard V."/>
            <person name="Lucas S."/>
            <person name="Lunden K."/>
            <person name="Morin E."/>
            <person name="Murat C."/>
            <person name="Park J."/>
            <person name="Raffaello T."/>
            <person name="Rouze P."/>
            <person name="Salamov A."/>
            <person name="Schmutz J."/>
            <person name="Solheim H."/>
            <person name="Stahlberg J."/>
            <person name="Velez H."/>
            <person name="de Vries R.P."/>
            <person name="Wiebenga A."/>
            <person name="Woodward S."/>
            <person name="Yakovlev I."/>
            <person name="Garbelotto M."/>
            <person name="Martin F."/>
            <person name="Grigoriev I.V."/>
            <person name="Stenlid J."/>
        </authorList>
    </citation>
    <scope>NUCLEOTIDE SEQUENCE [LARGE SCALE GENOMIC DNA]</scope>
    <source>
        <strain evidence="7 8">TC 32-1</strain>
    </source>
</reference>
<dbReference type="InterPro" id="IPR050416">
    <property type="entry name" value="FAD-linked_Oxidoreductase"/>
</dbReference>
<dbReference type="InterPro" id="IPR016166">
    <property type="entry name" value="FAD-bd_PCMH"/>
</dbReference>
<dbReference type="InParanoid" id="W4K181"/>
<evidence type="ECO:0000313" key="8">
    <source>
        <dbReference type="Proteomes" id="UP000030671"/>
    </source>
</evidence>
<dbReference type="GeneID" id="20667386"/>
<keyword evidence="5" id="KW-0732">Signal</keyword>
<feature type="domain" description="FAD-binding PCMH-type" evidence="6">
    <location>
        <begin position="82"/>
        <end position="252"/>
    </location>
</feature>
<keyword evidence="2" id="KW-0285">Flavoprotein</keyword>
<dbReference type="InterPro" id="IPR016169">
    <property type="entry name" value="FAD-bd_PCMH_sub2"/>
</dbReference>
<dbReference type="GO" id="GO:0016491">
    <property type="term" value="F:oxidoreductase activity"/>
    <property type="evidence" value="ECO:0007669"/>
    <property type="project" value="UniProtKB-KW"/>
</dbReference>
<keyword evidence="4" id="KW-0560">Oxidoreductase</keyword>
<proteinExistence type="inferred from homology"/>
<dbReference type="Gene3D" id="3.30.43.10">
    <property type="entry name" value="Uridine Diphospho-n-acetylenolpyruvylglucosamine Reductase, domain 2"/>
    <property type="match status" value="1"/>
</dbReference>
<dbReference type="Proteomes" id="UP000030671">
    <property type="component" value="Unassembled WGS sequence"/>
</dbReference>
<dbReference type="PANTHER" id="PTHR42973">
    <property type="entry name" value="BINDING OXIDOREDUCTASE, PUTATIVE (AFU_ORTHOLOGUE AFUA_1G17690)-RELATED"/>
    <property type="match status" value="1"/>
</dbReference>
<dbReference type="Gene3D" id="3.30.465.10">
    <property type="match status" value="1"/>
</dbReference>
<dbReference type="Gene3D" id="3.40.462.20">
    <property type="match status" value="1"/>
</dbReference>
<feature type="chain" id="PRO_5004845131" evidence="5">
    <location>
        <begin position="22"/>
        <end position="504"/>
    </location>
</feature>
<dbReference type="Pfam" id="PF01565">
    <property type="entry name" value="FAD_binding_4"/>
    <property type="match status" value="1"/>
</dbReference>
<evidence type="ECO:0000256" key="3">
    <source>
        <dbReference type="ARBA" id="ARBA00022827"/>
    </source>
</evidence>
<dbReference type="RefSeq" id="XP_009548146.1">
    <property type="nucleotide sequence ID" value="XM_009549851.1"/>
</dbReference>
<comment type="similarity">
    <text evidence="1">Belongs to the oxygen-dependent FAD-linked oxidoreductase family.</text>
</comment>
<dbReference type="KEGG" id="hir:HETIRDRAFT_151379"/>
<dbReference type="OrthoDB" id="2151789at2759"/>
<evidence type="ECO:0000256" key="1">
    <source>
        <dbReference type="ARBA" id="ARBA00005466"/>
    </source>
</evidence>
<dbReference type="SUPFAM" id="SSF56176">
    <property type="entry name" value="FAD-binding/transporter-associated domain-like"/>
    <property type="match status" value="1"/>
</dbReference>
<dbReference type="GO" id="GO:0071949">
    <property type="term" value="F:FAD binding"/>
    <property type="evidence" value="ECO:0007669"/>
    <property type="project" value="InterPro"/>
</dbReference>
<keyword evidence="3" id="KW-0274">FAD</keyword>
<evidence type="ECO:0000313" key="7">
    <source>
        <dbReference type="EMBL" id="ETW79572.1"/>
    </source>
</evidence>
<dbReference type="InterPro" id="IPR016167">
    <property type="entry name" value="FAD-bd_PCMH_sub1"/>
</dbReference>
<gene>
    <name evidence="7" type="primary">glcd1</name>
    <name evidence="7" type="ORF">HETIRDRAFT_151379</name>
</gene>
<evidence type="ECO:0000256" key="4">
    <source>
        <dbReference type="ARBA" id="ARBA00023002"/>
    </source>
</evidence>
<dbReference type="Pfam" id="PF08031">
    <property type="entry name" value="BBE"/>
    <property type="match status" value="1"/>
</dbReference>
<sequence length="504" mass="54817">MSLALSSFILVSGLSIAAILSSNILAPFQSILAASNGTQTHEFNTINATCQVIARAISHESLVSWPGSPDFDLDTHHWANSSTQLSTCSVRPGNTNDLGKIIQLIGWTQTPFAITGGGHSLNPGFSSTTGIHIAMSNFNHLQHNEDTATVDIGAGLRWDNVYDLLNPKGYTVVGGRVRGVGVAGFILGGGLSWITNEHGLTIDTLLACEIVLPNGTVTTTSAQKNPDLFYGLKGGFNNFGIVTKFTLKVIPQGDIWGGSVIVPESDIERANNAIANFASNTRDPKATMNIIFDYVHGKLTAIIIVFYNAPSPPAGIFDEALSIQNSIVQVSSMPFLTLLSAGQPSNTPRRIQDEAPIQKWTPSLLNKVANETKFWGSYLEQHHSGFFFQYVVEVFLPDYYSHGPPSAWPADRSVVHFPLNVAYAWFDEKSDAVIHDALRQSIAQVRADAEAEGQSLVNASLYPNLPLLGTPIELMYGKNLERLREIRAVYDPHRVMDLSGGWHF</sequence>
<dbReference type="STRING" id="747525.W4K181"/>
<feature type="signal peptide" evidence="5">
    <location>
        <begin position="1"/>
        <end position="21"/>
    </location>
</feature>